<dbReference type="EMBL" id="DYDO01000011">
    <property type="protein sequence ID" value="DBA16464.1"/>
    <property type="molecule type" value="Genomic_DNA"/>
</dbReference>
<evidence type="ECO:0000256" key="2">
    <source>
        <dbReference type="ARBA" id="ARBA00006719"/>
    </source>
</evidence>
<sequence>MAKLLFCCLILAGSFSPLRSLPIIVPSKGSLRLSESAMDFGDLKDFGDETHLLQNLPMFLDKEGERDTDDIFSKDGFSLDAYNMEDSIKEELFDKHPRISLLSRLQSKDHKQYKKRAGNLSECFWKYCV</sequence>
<evidence type="ECO:0000256" key="6">
    <source>
        <dbReference type="ARBA" id="ARBA00022729"/>
    </source>
</evidence>
<name>A0AAV2ZPW2_PYXAD</name>
<keyword evidence="7" id="KW-1015">Disulfide bond</keyword>
<dbReference type="InterPro" id="IPR001483">
    <property type="entry name" value="Urotensin_II"/>
</dbReference>
<evidence type="ECO:0000256" key="3">
    <source>
        <dbReference type="ARBA" id="ARBA00022525"/>
    </source>
</evidence>
<dbReference type="PANTHER" id="PTHR14447:SF0">
    <property type="entry name" value="UROTENSIN-2"/>
    <property type="match status" value="1"/>
</dbReference>
<keyword evidence="5 8" id="KW-0372">Hormone</keyword>
<gene>
    <name evidence="10" type="ORF">GDO54_003853</name>
</gene>
<dbReference type="GO" id="GO:0005179">
    <property type="term" value="F:hormone activity"/>
    <property type="evidence" value="ECO:0007669"/>
    <property type="project" value="UniProtKB-KW"/>
</dbReference>
<evidence type="ECO:0000256" key="5">
    <source>
        <dbReference type="ARBA" id="ARBA00022702"/>
    </source>
</evidence>
<evidence type="ECO:0000313" key="10">
    <source>
        <dbReference type="EMBL" id="DBA16464.1"/>
    </source>
</evidence>
<dbReference type="AlphaFoldDB" id="A0AAV2ZPW2"/>
<comment type="similarity">
    <text evidence="2 8">Belongs to the urotensin-2 family.</text>
</comment>
<keyword evidence="11" id="KW-1185">Reference proteome</keyword>
<feature type="signal peptide" evidence="9">
    <location>
        <begin position="1"/>
        <end position="20"/>
    </location>
</feature>
<dbReference type="PANTHER" id="PTHR14447">
    <property type="entry name" value="UROTENSIN 2"/>
    <property type="match status" value="1"/>
</dbReference>
<keyword evidence="3" id="KW-0964">Secreted</keyword>
<keyword evidence="4" id="KW-0165">Cleavage on pair of basic residues</keyword>
<feature type="chain" id="PRO_5043595663" description="Urotensin-2" evidence="9">
    <location>
        <begin position="21"/>
        <end position="129"/>
    </location>
</feature>
<evidence type="ECO:0000313" key="11">
    <source>
        <dbReference type="Proteomes" id="UP001181693"/>
    </source>
</evidence>
<evidence type="ECO:0000256" key="7">
    <source>
        <dbReference type="ARBA" id="ARBA00023157"/>
    </source>
</evidence>
<evidence type="ECO:0000256" key="1">
    <source>
        <dbReference type="ARBA" id="ARBA00004613"/>
    </source>
</evidence>
<accession>A0AAV2ZPW2</accession>
<dbReference type="Proteomes" id="UP001181693">
    <property type="component" value="Unassembled WGS sequence"/>
</dbReference>
<dbReference type="PROSITE" id="PS00984">
    <property type="entry name" value="UROTENSIN_II"/>
    <property type="match status" value="1"/>
</dbReference>
<proteinExistence type="inferred from homology"/>
<evidence type="ECO:0008006" key="12">
    <source>
        <dbReference type="Google" id="ProtNLM"/>
    </source>
</evidence>
<dbReference type="GO" id="GO:0097746">
    <property type="term" value="P:blood vessel diameter maintenance"/>
    <property type="evidence" value="ECO:0007669"/>
    <property type="project" value="InterPro"/>
</dbReference>
<dbReference type="GO" id="GO:0005576">
    <property type="term" value="C:extracellular region"/>
    <property type="evidence" value="ECO:0007669"/>
    <property type="project" value="UniProtKB-SubCell"/>
</dbReference>
<evidence type="ECO:0000256" key="9">
    <source>
        <dbReference type="SAM" id="SignalP"/>
    </source>
</evidence>
<evidence type="ECO:0000256" key="8">
    <source>
        <dbReference type="RuleBase" id="RU000636"/>
    </source>
</evidence>
<dbReference type="GO" id="GO:0008217">
    <property type="term" value="P:regulation of blood pressure"/>
    <property type="evidence" value="ECO:0007669"/>
    <property type="project" value="InterPro"/>
</dbReference>
<dbReference type="Pfam" id="PF02083">
    <property type="entry name" value="Urotensin_II"/>
    <property type="match status" value="1"/>
</dbReference>
<comment type="subcellular location">
    <subcellularLocation>
        <location evidence="1 8">Secreted</location>
    </subcellularLocation>
</comment>
<reference evidence="10" key="1">
    <citation type="thesis" date="2020" institute="ProQuest LLC" country="789 East Eisenhower Parkway, Ann Arbor, MI, USA">
        <title>Comparative Genomics and Chromosome Evolution.</title>
        <authorList>
            <person name="Mudd A.B."/>
        </authorList>
    </citation>
    <scope>NUCLEOTIDE SEQUENCE</scope>
    <source>
        <strain evidence="10">1538</strain>
        <tissue evidence="10">Blood</tissue>
    </source>
</reference>
<protein>
    <recommendedName>
        <fullName evidence="12">Urotensin-2</fullName>
    </recommendedName>
</protein>
<comment type="caution">
    <text evidence="10">The sequence shown here is derived from an EMBL/GenBank/DDBJ whole genome shotgun (WGS) entry which is preliminary data.</text>
</comment>
<evidence type="ECO:0000256" key="4">
    <source>
        <dbReference type="ARBA" id="ARBA00022685"/>
    </source>
</evidence>
<keyword evidence="6 9" id="KW-0732">Signal</keyword>
<organism evidence="10 11">
    <name type="scientific">Pyxicephalus adspersus</name>
    <name type="common">African bullfrog</name>
    <dbReference type="NCBI Taxonomy" id="30357"/>
    <lineage>
        <taxon>Eukaryota</taxon>
        <taxon>Metazoa</taxon>
        <taxon>Chordata</taxon>
        <taxon>Craniata</taxon>
        <taxon>Vertebrata</taxon>
        <taxon>Euteleostomi</taxon>
        <taxon>Amphibia</taxon>
        <taxon>Batrachia</taxon>
        <taxon>Anura</taxon>
        <taxon>Neobatrachia</taxon>
        <taxon>Ranoidea</taxon>
        <taxon>Pyxicephalidae</taxon>
        <taxon>Pyxicephalinae</taxon>
        <taxon>Pyxicephalus</taxon>
    </lineage>
</organism>